<protein>
    <submittedName>
        <fullName evidence="8">ABC transporter permease protein</fullName>
    </submittedName>
</protein>
<evidence type="ECO:0000256" key="1">
    <source>
        <dbReference type="ARBA" id="ARBA00004651"/>
    </source>
</evidence>
<dbReference type="EMBL" id="BAIR01000014">
    <property type="protein sequence ID" value="GAE18897.1"/>
    <property type="molecule type" value="Genomic_DNA"/>
</dbReference>
<feature type="transmembrane region" description="Helical" evidence="6">
    <location>
        <begin position="53"/>
        <end position="73"/>
    </location>
</feature>
<dbReference type="GO" id="GO:0022857">
    <property type="term" value="F:transmembrane transporter activity"/>
    <property type="evidence" value="ECO:0007669"/>
    <property type="project" value="TreeGrafter"/>
</dbReference>
<comment type="caution">
    <text evidence="8">The sequence shown here is derived from an EMBL/GenBank/DDBJ whole genome shotgun (WGS) entry which is preliminary data.</text>
</comment>
<dbReference type="PANTHER" id="PTHR30572:SF18">
    <property type="entry name" value="ABC-TYPE MACROLIDE FAMILY EXPORT SYSTEM PERMEASE COMPONENT 2"/>
    <property type="match status" value="1"/>
</dbReference>
<dbReference type="GO" id="GO:0005886">
    <property type="term" value="C:plasma membrane"/>
    <property type="evidence" value="ECO:0007669"/>
    <property type="project" value="UniProtKB-SubCell"/>
</dbReference>
<dbReference type="Pfam" id="PF02687">
    <property type="entry name" value="FtsX"/>
    <property type="match status" value="1"/>
</dbReference>
<dbReference type="PANTHER" id="PTHR30572">
    <property type="entry name" value="MEMBRANE COMPONENT OF TRANSPORTER-RELATED"/>
    <property type="match status" value="1"/>
</dbReference>
<name>W4PGJ0_9BACE</name>
<evidence type="ECO:0000256" key="6">
    <source>
        <dbReference type="SAM" id="Phobius"/>
    </source>
</evidence>
<evidence type="ECO:0000256" key="5">
    <source>
        <dbReference type="ARBA" id="ARBA00023136"/>
    </source>
</evidence>
<keyword evidence="3 6" id="KW-0812">Transmembrane</keyword>
<dbReference type="eggNOG" id="COG0577">
    <property type="taxonomic scope" value="Bacteria"/>
</dbReference>
<reference evidence="9" key="1">
    <citation type="journal article" date="2014" name="Genome">
        <title>Draft Genome Sequences of Three Strains of Bacteroides pyogenes Isolated from a Cat and Swine.</title>
        <authorList>
            <person name="Sakamoto M."/>
            <person name="Oshima K."/>
            <person name="Suda W."/>
            <person name="Kitamura K."/>
            <person name="Iida T."/>
            <person name="Hattori M."/>
            <person name="Ohkuma M."/>
        </authorList>
    </citation>
    <scope>NUCLEOTIDE SEQUENCE [LARGE SCALE GENOMIC DNA]</scope>
    <source>
        <strain evidence="9">JCM 6294</strain>
    </source>
</reference>
<feature type="transmembrane region" description="Helical" evidence="6">
    <location>
        <begin position="105"/>
        <end position="123"/>
    </location>
</feature>
<dbReference type="Proteomes" id="UP000018842">
    <property type="component" value="Unassembled WGS sequence"/>
</dbReference>
<evidence type="ECO:0000313" key="8">
    <source>
        <dbReference type="EMBL" id="GAE18897.1"/>
    </source>
</evidence>
<feature type="transmembrane region" description="Helical" evidence="6">
    <location>
        <begin position="143"/>
        <end position="162"/>
    </location>
</feature>
<dbReference type="InterPro" id="IPR050250">
    <property type="entry name" value="Macrolide_Exporter_MacB"/>
</dbReference>
<keyword evidence="4 6" id="KW-1133">Transmembrane helix</keyword>
<comment type="subcellular location">
    <subcellularLocation>
        <location evidence="1">Cell membrane</location>
        <topology evidence="1">Multi-pass membrane protein</topology>
    </subcellularLocation>
</comment>
<evidence type="ECO:0000313" key="9">
    <source>
        <dbReference type="Proteomes" id="UP000018842"/>
    </source>
</evidence>
<evidence type="ECO:0000256" key="4">
    <source>
        <dbReference type="ARBA" id="ARBA00022989"/>
    </source>
</evidence>
<dbReference type="InterPro" id="IPR003838">
    <property type="entry name" value="ABC3_permease_C"/>
</dbReference>
<keyword evidence="5 6" id="KW-0472">Membrane</keyword>
<evidence type="ECO:0000259" key="7">
    <source>
        <dbReference type="Pfam" id="PF02687"/>
    </source>
</evidence>
<proteinExistence type="predicted"/>
<dbReference type="AlphaFoldDB" id="W4PGJ0"/>
<keyword evidence="2" id="KW-1003">Cell membrane</keyword>
<accession>W4PGJ0</accession>
<gene>
    <name evidence="8" type="ORF">JCM6294_1859</name>
</gene>
<evidence type="ECO:0000256" key="2">
    <source>
        <dbReference type="ARBA" id="ARBA00022475"/>
    </source>
</evidence>
<sequence length="176" mass="19716">MHHYLRLKEPFDENLRKLNEVMKEAFPADDAVFVSLRGKLDRQYSGIARFRNAVWLASVSILLIALMGLLGYVNDEIRLRSKEIAIRKVNGAQASEVLAMLAKEVWRVAVPALCIGIAASWAVGAKWLEQFNEYAYPDVRALVYVALGIWAAITGCVLIRAGRIASDDPVRSIRME</sequence>
<organism evidence="8 9">
    <name type="scientific">Bacteroides pyogenes DSM 20611 = JCM 6294</name>
    <dbReference type="NCBI Taxonomy" id="1121100"/>
    <lineage>
        <taxon>Bacteria</taxon>
        <taxon>Pseudomonadati</taxon>
        <taxon>Bacteroidota</taxon>
        <taxon>Bacteroidia</taxon>
        <taxon>Bacteroidales</taxon>
        <taxon>Bacteroidaceae</taxon>
        <taxon>Bacteroides</taxon>
    </lineage>
</organism>
<feature type="domain" description="ABC3 transporter permease C-terminal" evidence="7">
    <location>
        <begin position="56"/>
        <end position="167"/>
    </location>
</feature>
<evidence type="ECO:0000256" key="3">
    <source>
        <dbReference type="ARBA" id="ARBA00022692"/>
    </source>
</evidence>